<reference evidence="2 3" key="1">
    <citation type="submission" date="2019-04" db="EMBL/GenBank/DDBJ databases">
        <title>Lampropedia sp YIM MLB12 draf genome.</title>
        <authorList>
            <person name="Wang Y.-X."/>
        </authorList>
    </citation>
    <scope>NUCLEOTIDE SEQUENCE [LARGE SCALE GENOMIC DNA]</scope>
    <source>
        <strain evidence="2 3">YIM MLB12</strain>
    </source>
</reference>
<organism evidence="2 3">
    <name type="scientific">Lampropedia aestuarii</name>
    <dbReference type="NCBI Taxonomy" id="2562762"/>
    <lineage>
        <taxon>Bacteria</taxon>
        <taxon>Pseudomonadati</taxon>
        <taxon>Pseudomonadota</taxon>
        <taxon>Betaproteobacteria</taxon>
        <taxon>Burkholderiales</taxon>
        <taxon>Comamonadaceae</taxon>
        <taxon>Lampropedia</taxon>
    </lineage>
</organism>
<accession>A0A4S5BJY8</accession>
<dbReference type="AlphaFoldDB" id="A0A4S5BJY8"/>
<evidence type="ECO:0000313" key="2">
    <source>
        <dbReference type="EMBL" id="THJ30971.1"/>
    </source>
</evidence>
<gene>
    <name evidence="2" type="ORF">E8K88_16540</name>
</gene>
<evidence type="ECO:0000256" key="1">
    <source>
        <dbReference type="SAM" id="MobiDB-lite"/>
    </source>
</evidence>
<comment type="caution">
    <text evidence="2">The sequence shown here is derived from an EMBL/GenBank/DDBJ whole genome shotgun (WGS) entry which is preliminary data.</text>
</comment>
<evidence type="ECO:0000313" key="3">
    <source>
        <dbReference type="Proteomes" id="UP000306236"/>
    </source>
</evidence>
<keyword evidence="3" id="KW-1185">Reference proteome</keyword>
<dbReference type="RefSeq" id="WP_136407783.1">
    <property type="nucleotide sequence ID" value="NZ_SSWX01000030.1"/>
</dbReference>
<name>A0A4S5BJY8_9BURK</name>
<protein>
    <submittedName>
        <fullName evidence="2">Uncharacterized protein</fullName>
    </submittedName>
</protein>
<dbReference type="Proteomes" id="UP000306236">
    <property type="component" value="Unassembled WGS sequence"/>
</dbReference>
<sequence>MANDSKQREPDQPDYSFHRDDSEFNPRGVEWCGFTDGQYHGYAVMAELIGKLPSDGSPGETVRTVMLEAAQDWHNDAPDRAGRRGAAVSFMYVIESILIDAIFSGRAESVFREEVKGHFDAEQSDLDLSIAKINSLLPPRQVEPEVKRAKRRAAKTQEVVV</sequence>
<proteinExistence type="predicted"/>
<dbReference type="EMBL" id="SSWX01000030">
    <property type="protein sequence ID" value="THJ30971.1"/>
    <property type="molecule type" value="Genomic_DNA"/>
</dbReference>
<feature type="region of interest" description="Disordered" evidence="1">
    <location>
        <begin position="1"/>
        <end position="23"/>
    </location>
</feature>